<dbReference type="AlphaFoldDB" id="A0A150GF28"/>
<name>A0A150GF28_GONPE</name>
<dbReference type="GO" id="GO:0030149">
    <property type="term" value="P:sphingolipid catabolic process"/>
    <property type="evidence" value="ECO:0007669"/>
    <property type="project" value="TreeGrafter"/>
</dbReference>
<dbReference type="Gene3D" id="1.25.40.20">
    <property type="entry name" value="Ankyrin repeat-containing domain"/>
    <property type="match status" value="1"/>
</dbReference>
<dbReference type="GO" id="GO:0016020">
    <property type="term" value="C:membrane"/>
    <property type="evidence" value="ECO:0007669"/>
    <property type="project" value="TreeGrafter"/>
</dbReference>
<dbReference type="GO" id="GO:0071944">
    <property type="term" value="C:cell periphery"/>
    <property type="evidence" value="ECO:0007669"/>
    <property type="project" value="TreeGrafter"/>
</dbReference>
<sequence>MATSFRGVNKATAARFSGPEHTTIRLSRPVPPHAFAAHWLAPGATRGLTLKQRRQLLCLTAASGVVANLEVAERAAGCGPLTYEVFKASASAAGGGHWHVCEWLLSLELTWSSSGEVEAARGGHVGLMEWLQERRPQLRIGQRHVLCQVRLIKEAAHGCDLATLQRLWLGSGQVRSQDKGRILSAAAGSPTPDWAAKVEWLEAQGCPTSSAAMAAATALPDVEAAARLRWLRGRGYPVEWHAWQAAAYEGKMAALQHLLSEVHVDAEDQRRVAVYVAEGGHLAVLQALHLAGQAISPPGSARAAAGGGHLHVLAWLVETFGAEAVRLDLELFHCAARSGSVELLAWLRERGCPWDAEAYNRAASSGCEAALEWLAERGCPMPAEGDPYPAVCANGDLAAARCLLRLGVPWGPMWSVYQQASTLGAPEPMLRWLLEAGCPVHDDERYLEGAVWVNIGEHNAPDAQPDAN</sequence>
<dbReference type="GO" id="GO:0046513">
    <property type="term" value="P:ceramide biosynthetic process"/>
    <property type="evidence" value="ECO:0007669"/>
    <property type="project" value="TreeGrafter"/>
</dbReference>
<evidence type="ECO:0008006" key="3">
    <source>
        <dbReference type="Google" id="ProtNLM"/>
    </source>
</evidence>
<proteinExistence type="predicted"/>
<protein>
    <recommendedName>
        <fullName evidence="3">Ankyrin repeat domain-containing protein</fullName>
    </recommendedName>
</protein>
<dbReference type="GO" id="GO:0005783">
    <property type="term" value="C:endoplasmic reticulum"/>
    <property type="evidence" value="ECO:0007669"/>
    <property type="project" value="TreeGrafter"/>
</dbReference>
<dbReference type="PANTHER" id="PTHR12393">
    <property type="entry name" value="SPHINGOMYELIN PHOSPHODIESTERASE RELATED"/>
    <property type="match status" value="1"/>
</dbReference>
<reference evidence="2" key="1">
    <citation type="journal article" date="2016" name="Nat. Commun.">
        <title>The Gonium pectorale genome demonstrates co-option of cell cycle regulation during the evolution of multicellularity.</title>
        <authorList>
            <person name="Hanschen E.R."/>
            <person name="Marriage T.N."/>
            <person name="Ferris P.J."/>
            <person name="Hamaji T."/>
            <person name="Toyoda A."/>
            <person name="Fujiyama A."/>
            <person name="Neme R."/>
            <person name="Noguchi H."/>
            <person name="Minakuchi Y."/>
            <person name="Suzuki M."/>
            <person name="Kawai-Toyooka H."/>
            <person name="Smith D.R."/>
            <person name="Sparks H."/>
            <person name="Anderson J."/>
            <person name="Bakaric R."/>
            <person name="Luria V."/>
            <person name="Karger A."/>
            <person name="Kirschner M.W."/>
            <person name="Durand P.M."/>
            <person name="Michod R.E."/>
            <person name="Nozaki H."/>
            <person name="Olson B.J."/>
        </authorList>
    </citation>
    <scope>NUCLEOTIDE SEQUENCE [LARGE SCALE GENOMIC DNA]</scope>
    <source>
        <strain evidence="2">NIES-2863</strain>
    </source>
</reference>
<dbReference type="GO" id="GO:0004620">
    <property type="term" value="F:phospholipase activity"/>
    <property type="evidence" value="ECO:0007669"/>
    <property type="project" value="TreeGrafter"/>
</dbReference>
<dbReference type="PANTHER" id="PTHR12393:SF6">
    <property type="entry name" value="SPHINGOMYELIN PHOSPHODIESTERASE 2"/>
    <property type="match status" value="1"/>
</dbReference>
<evidence type="ECO:0000313" key="1">
    <source>
        <dbReference type="EMBL" id="KXZ48457.1"/>
    </source>
</evidence>
<gene>
    <name evidence="1" type="ORF">GPECTOR_27g627</name>
</gene>
<comment type="caution">
    <text evidence="1">The sequence shown here is derived from an EMBL/GenBank/DDBJ whole genome shotgun (WGS) entry which is preliminary data.</text>
</comment>
<dbReference type="Proteomes" id="UP000075714">
    <property type="component" value="Unassembled WGS sequence"/>
</dbReference>
<dbReference type="InterPro" id="IPR036770">
    <property type="entry name" value="Ankyrin_rpt-contain_sf"/>
</dbReference>
<dbReference type="STRING" id="33097.A0A150GF28"/>
<dbReference type="EMBL" id="LSYV01000028">
    <property type="protein sequence ID" value="KXZ48457.1"/>
    <property type="molecule type" value="Genomic_DNA"/>
</dbReference>
<dbReference type="SUPFAM" id="SSF140860">
    <property type="entry name" value="Pseudo ankyrin repeat-like"/>
    <property type="match status" value="1"/>
</dbReference>
<accession>A0A150GF28</accession>
<evidence type="ECO:0000313" key="2">
    <source>
        <dbReference type="Proteomes" id="UP000075714"/>
    </source>
</evidence>
<organism evidence="1 2">
    <name type="scientific">Gonium pectorale</name>
    <name type="common">Green alga</name>
    <dbReference type="NCBI Taxonomy" id="33097"/>
    <lineage>
        <taxon>Eukaryota</taxon>
        <taxon>Viridiplantae</taxon>
        <taxon>Chlorophyta</taxon>
        <taxon>core chlorophytes</taxon>
        <taxon>Chlorophyceae</taxon>
        <taxon>CS clade</taxon>
        <taxon>Chlamydomonadales</taxon>
        <taxon>Volvocaceae</taxon>
        <taxon>Gonium</taxon>
    </lineage>
</organism>
<keyword evidence="2" id="KW-1185">Reference proteome</keyword>